<dbReference type="PANTHER" id="PTHR31807:SF6">
    <property type="entry name" value="PROTEIN ENDOSPERM DEFECTIVE 1-RELATED"/>
    <property type="match status" value="1"/>
</dbReference>
<dbReference type="Gramene" id="ESW26175">
    <property type="protein sequence ID" value="ESW26175"/>
    <property type="gene ID" value="PHAVU_003G097000g"/>
</dbReference>
<dbReference type="GO" id="GO:0005880">
    <property type="term" value="C:nuclear microtubule"/>
    <property type="evidence" value="ECO:0007669"/>
    <property type="project" value="TreeGrafter"/>
</dbReference>
<dbReference type="Proteomes" id="UP000000226">
    <property type="component" value="Chromosome 3"/>
</dbReference>
<dbReference type="AlphaFoldDB" id="V7CA95"/>
<name>V7CA95_PHAVU</name>
<dbReference type="GO" id="GO:0051225">
    <property type="term" value="P:spindle assembly"/>
    <property type="evidence" value="ECO:0007669"/>
    <property type="project" value="TreeGrafter"/>
</dbReference>
<evidence type="ECO:0000313" key="2">
    <source>
        <dbReference type="EMBL" id="ESW26175.1"/>
    </source>
</evidence>
<organism evidence="2 3">
    <name type="scientific">Phaseolus vulgaris</name>
    <name type="common">Kidney bean</name>
    <name type="synonym">French bean</name>
    <dbReference type="NCBI Taxonomy" id="3885"/>
    <lineage>
        <taxon>Eukaryota</taxon>
        <taxon>Viridiplantae</taxon>
        <taxon>Streptophyta</taxon>
        <taxon>Embryophyta</taxon>
        <taxon>Tracheophyta</taxon>
        <taxon>Spermatophyta</taxon>
        <taxon>Magnoliopsida</taxon>
        <taxon>eudicotyledons</taxon>
        <taxon>Gunneridae</taxon>
        <taxon>Pentapetalae</taxon>
        <taxon>rosids</taxon>
        <taxon>fabids</taxon>
        <taxon>Fabales</taxon>
        <taxon>Fabaceae</taxon>
        <taxon>Papilionoideae</taxon>
        <taxon>50 kb inversion clade</taxon>
        <taxon>NPAAA clade</taxon>
        <taxon>indigoferoid/millettioid clade</taxon>
        <taxon>Phaseoleae</taxon>
        <taxon>Phaseolus</taxon>
    </lineage>
</organism>
<protein>
    <submittedName>
        <fullName evidence="2">Uncharacterized protein</fullName>
    </submittedName>
</protein>
<gene>
    <name evidence="2" type="ORF">PHAVU_003G097000g</name>
</gene>
<evidence type="ECO:0000256" key="1">
    <source>
        <dbReference type="ARBA" id="ARBA00010016"/>
    </source>
</evidence>
<proteinExistence type="inferred from homology"/>
<dbReference type="PANTHER" id="PTHR31807">
    <property type="entry name" value="AUGMIN FAMILY MEMBER"/>
    <property type="match status" value="1"/>
</dbReference>
<dbReference type="EMBL" id="CM002290">
    <property type="protein sequence ID" value="ESW26175.1"/>
    <property type="molecule type" value="Genomic_DNA"/>
</dbReference>
<dbReference type="GO" id="GO:0005737">
    <property type="term" value="C:cytoplasm"/>
    <property type="evidence" value="ECO:0007669"/>
    <property type="project" value="TreeGrafter"/>
</dbReference>
<sequence>MTILEMLDSVNKKRIELEFLRRSKTLSRILETQIPYLDEWSTMTEEIFRLRLLKMLGLMSERWEGSEFNIENVGKAEEIDVSISELARIVGGERPLVGECGDLLSKTYKSQVEECCLRGGFRVNLSRLSF</sequence>
<evidence type="ECO:0000313" key="3">
    <source>
        <dbReference type="Proteomes" id="UP000000226"/>
    </source>
</evidence>
<dbReference type="GO" id="GO:0008017">
    <property type="term" value="F:microtubule binding"/>
    <property type="evidence" value="ECO:0007669"/>
    <property type="project" value="TreeGrafter"/>
</dbReference>
<reference evidence="3" key="1">
    <citation type="journal article" date="2014" name="Nat. Genet.">
        <title>A reference genome for common bean and genome-wide analysis of dual domestications.</title>
        <authorList>
            <person name="Schmutz J."/>
            <person name="McClean P.E."/>
            <person name="Mamidi S."/>
            <person name="Wu G.A."/>
            <person name="Cannon S.B."/>
            <person name="Grimwood J."/>
            <person name="Jenkins J."/>
            <person name="Shu S."/>
            <person name="Song Q."/>
            <person name="Chavarro C."/>
            <person name="Torres-Torres M."/>
            <person name="Geffroy V."/>
            <person name="Moghaddam S.M."/>
            <person name="Gao D."/>
            <person name="Abernathy B."/>
            <person name="Barry K."/>
            <person name="Blair M."/>
            <person name="Brick M.A."/>
            <person name="Chovatia M."/>
            <person name="Gepts P."/>
            <person name="Goodstein D.M."/>
            <person name="Gonzales M."/>
            <person name="Hellsten U."/>
            <person name="Hyten D.L."/>
            <person name="Jia G."/>
            <person name="Kelly J.D."/>
            <person name="Kudrna D."/>
            <person name="Lee R."/>
            <person name="Richard M.M."/>
            <person name="Miklas P.N."/>
            <person name="Osorno J.M."/>
            <person name="Rodrigues J."/>
            <person name="Thareau V."/>
            <person name="Urrea C.A."/>
            <person name="Wang M."/>
            <person name="Yu Y."/>
            <person name="Zhang M."/>
            <person name="Wing R.A."/>
            <person name="Cregan P.B."/>
            <person name="Rokhsar D.S."/>
            <person name="Jackson S.A."/>
        </authorList>
    </citation>
    <scope>NUCLEOTIDE SEQUENCE [LARGE SCALE GENOMIC DNA]</scope>
    <source>
        <strain evidence="3">cv. G19833</strain>
    </source>
</reference>
<dbReference type="OrthoDB" id="542108at2759"/>
<comment type="similarity">
    <text evidence="1">Belongs to the QWRF family.</text>
</comment>
<dbReference type="InterPro" id="IPR007573">
    <property type="entry name" value="QWRF"/>
</dbReference>
<dbReference type="STRING" id="3885.V7CA95"/>
<dbReference type="SMR" id="V7CA95"/>
<dbReference type="Pfam" id="PF04484">
    <property type="entry name" value="QWRF"/>
    <property type="match status" value="1"/>
</dbReference>
<accession>V7CA95</accession>
<keyword evidence="3" id="KW-1185">Reference proteome</keyword>